<dbReference type="Proteomes" id="UP000225148">
    <property type="component" value="Segment"/>
</dbReference>
<dbReference type="OrthoDB" id="28434at10239"/>
<dbReference type="GeneID" id="40085542"/>
<sequence length="97" mass="10430">MKLVNPVTNTKITNAKEASAAIQALISEGERLIDVEATSIADAFGVEFSVGDYGSGRTYNPKGTPKNELSYIYSYNDGFDEEGKSLSGHWVSSSETC</sequence>
<protein>
    <submittedName>
        <fullName evidence="1">Uncharacterized protein</fullName>
    </submittedName>
</protein>
<evidence type="ECO:0000313" key="1">
    <source>
        <dbReference type="EMBL" id="ARW57556.1"/>
    </source>
</evidence>
<organism evidence="1 2">
    <name type="scientific">Serratia phage CHI14</name>
    <dbReference type="NCBI Taxonomy" id="2006941"/>
    <lineage>
        <taxon>Viruses</taxon>
        <taxon>Duplodnaviria</taxon>
        <taxon>Heunggongvirae</taxon>
        <taxon>Uroviricota</taxon>
        <taxon>Caudoviricetes</taxon>
        <taxon>Pantevenvirales</taxon>
        <taxon>Straboviridae</taxon>
        <taxon>Tevenvirinae</taxon>
        <taxon>Winklervirus</taxon>
        <taxon>Winklervirus chi14</taxon>
    </lineage>
</organism>
<dbReference type="KEGG" id="vg:40085542"/>
<name>A0A1Z1LXL4_9CAUD</name>
<dbReference type="EMBL" id="MF036690">
    <property type="protein sequence ID" value="ARW57556.1"/>
    <property type="molecule type" value="Genomic_DNA"/>
</dbReference>
<reference evidence="1 2" key="1">
    <citation type="submission" date="2017-04" db="EMBL/GenBank/DDBJ databases">
        <title>Environmental T4-family bacteriophages evolve to escape abortive infection via multiple routes in a bacterial host employing altruistic suicide through Type III toxin-antitoxin systems.</title>
        <authorList>
            <person name="Chen B."/>
            <person name="Salmond G.P.C."/>
            <person name="Akusobi C."/>
            <person name="Fang X."/>
        </authorList>
    </citation>
    <scope>NUCLEOTIDE SEQUENCE [LARGE SCALE GENOMIC DNA]</scope>
</reference>
<proteinExistence type="predicted"/>
<keyword evidence="2" id="KW-1185">Reference proteome</keyword>
<evidence type="ECO:0000313" key="2">
    <source>
        <dbReference type="Proteomes" id="UP000225148"/>
    </source>
</evidence>
<accession>A0A1Z1LXL4</accession>
<dbReference type="RefSeq" id="YP_009609458.1">
    <property type="nucleotide sequence ID" value="NC_041996.1"/>
</dbReference>